<evidence type="ECO:0000256" key="1">
    <source>
        <dbReference type="ARBA" id="ARBA00004141"/>
    </source>
</evidence>
<keyword evidence="8" id="KW-1185">Reference proteome</keyword>
<evidence type="ECO:0000313" key="7">
    <source>
        <dbReference type="EMBL" id="EEP82978.1"/>
    </source>
</evidence>
<dbReference type="RefSeq" id="XP_002583070.1">
    <property type="nucleotide sequence ID" value="XM_002583024.1"/>
</dbReference>
<organism evidence="7 8">
    <name type="scientific">Uncinocarpus reesii (strain UAMH 1704)</name>
    <dbReference type="NCBI Taxonomy" id="336963"/>
    <lineage>
        <taxon>Eukaryota</taxon>
        <taxon>Fungi</taxon>
        <taxon>Dikarya</taxon>
        <taxon>Ascomycota</taxon>
        <taxon>Pezizomycotina</taxon>
        <taxon>Eurotiomycetes</taxon>
        <taxon>Eurotiomycetidae</taxon>
        <taxon>Onygenales</taxon>
        <taxon>Onygenaceae</taxon>
        <taxon>Uncinocarpus</taxon>
    </lineage>
</organism>
<proteinExistence type="predicted"/>
<evidence type="ECO:0000256" key="4">
    <source>
        <dbReference type="ARBA" id="ARBA00023136"/>
    </source>
</evidence>
<dbReference type="InParanoid" id="C4JXQ5"/>
<evidence type="ECO:0000313" key="8">
    <source>
        <dbReference type="Proteomes" id="UP000002058"/>
    </source>
</evidence>
<feature type="region of interest" description="Disordered" evidence="5">
    <location>
        <begin position="407"/>
        <end position="479"/>
    </location>
</feature>
<gene>
    <name evidence="7" type="ORF">UREG_07843</name>
</gene>
<dbReference type="OMA" id="PYDSPLW"/>
<evidence type="ECO:0000256" key="5">
    <source>
        <dbReference type="SAM" id="MobiDB-lite"/>
    </source>
</evidence>
<dbReference type="VEuPathDB" id="FungiDB:UREG_07843"/>
<dbReference type="HOGENOM" id="CLU_020822_2_1_1"/>
<dbReference type="OrthoDB" id="63113at2759"/>
<dbReference type="InterPro" id="IPR004895">
    <property type="entry name" value="Prenylated_rab_accept_PRA1"/>
</dbReference>
<feature type="region of interest" description="Disordered" evidence="5">
    <location>
        <begin position="238"/>
        <end position="259"/>
    </location>
</feature>
<evidence type="ECO:0000256" key="6">
    <source>
        <dbReference type="SAM" id="Phobius"/>
    </source>
</evidence>
<dbReference type="KEGG" id="ure:UREG_07843"/>
<feature type="transmembrane region" description="Helical" evidence="6">
    <location>
        <begin position="72"/>
        <end position="104"/>
    </location>
</feature>
<accession>C4JXQ5</accession>
<dbReference type="EMBL" id="CH476619">
    <property type="protein sequence ID" value="EEP82978.1"/>
    <property type="molecule type" value="Genomic_DNA"/>
</dbReference>
<dbReference type="PANTHER" id="PTHR19317:SF0">
    <property type="entry name" value="PRENYLATED RAB ACCEPTOR PROTEIN 1"/>
    <property type="match status" value="1"/>
</dbReference>
<feature type="compositionally biased region" description="Low complexity" evidence="5">
    <location>
        <begin position="428"/>
        <end position="446"/>
    </location>
</feature>
<sequence length="479" mass="52553">MPSLQIPLDALTSRFSFGDRFSAVRAQSFSSRFANLKPVSEFLDVKRISKPANFGEMQSRLNYNLSYFSSNYIVVFIMLSIYSLLTNLLLLFVILLVIGGTYGIGKLEGRDLDVGVFRATTSQLYTGLLIVAVPLGLWASPLGAALWLIGATGVTVLGHAAFMDKPIENAFSEEATTNMANMRWDEAYQDSTVAYAIQLALKDKEDRLVDRALERIRRAQILGKSKVKLSQRELEALERRRMQGEMSNGSQRGKPSRMRGKIINTKWPPEAAYSSAAETAPGYYNSPLQAPQARPRTPSVQTLRMQQPNTPPRIPGAYHFQDDPSSHPPSTGRVQPLSRPLPDDPQWAPRSRASSNAIPLPHPAYASYVPAQIIGFDPRYSVPPSPRYNLSTAPDAMYQAVYRPASRGSYADNTSSTDATIQPAPATNSVRHVSSSSNASSSDNGVQVETPKATPATNGRKVNGATNGKKSTRGRRTRK</sequence>
<dbReference type="STRING" id="336963.C4JXQ5"/>
<keyword evidence="4 6" id="KW-0472">Membrane</keyword>
<feature type="compositionally biased region" description="Polar residues" evidence="5">
    <location>
        <begin position="298"/>
        <end position="308"/>
    </location>
</feature>
<dbReference type="AlphaFoldDB" id="C4JXQ5"/>
<dbReference type="GO" id="GO:0016020">
    <property type="term" value="C:membrane"/>
    <property type="evidence" value="ECO:0007669"/>
    <property type="project" value="UniProtKB-SubCell"/>
</dbReference>
<dbReference type="eggNOG" id="KOG3142">
    <property type="taxonomic scope" value="Eukaryota"/>
</dbReference>
<comment type="subcellular location">
    <subcellularLocation>
        <location evidence="1">Membrane</location>
        <topology evidence="1">Multi-pass membrane protein</topology>
    </subcellularLocation>
</comment>
<dbReference type="Pfam" id="PF03208">
    <property type="entry name" value="PRA1"/>
    <property type="match status" value="1"/>
</dbReference>
<feature type="region of interest" description="Disordered" evidence="5">
    <location>
        <begin position="283"/>
        <end position="359"/>
    </location>
</feature>
<feature type="compositionally biased region" description="Basic residues" evidence="5">
    <location>
        <begin position="470"/>
        <end position="479"/>
    </location>
</feature>
<dbReference type="GeneID" id="8440294"/>
<feature type="transmembrane region" description="Helical" evidence="6">
    <location>
        <begin position="116"/>
        <end position="138"/>
    </location>
</feature>
<reference evidence="8" key="1">
    <citation type="journal article" date="2009" name="Genome Res.">
        <title>Comparative genomic analyses of the human fungal pathogens Coccidioides and their relatives.</title>
        <authorList>
            <person name="Sharpton T.J."/>
            <person name="Stajich J.E."/>
            <person name="Rounsley S.D."/>
            <person name="Gardner M.J."/>
            <person name="Wortman J.R."/>
            <person name="Jordar V.S."/>
            <person name="Maiti R."/>
            <person name="Kodira C.D."/>
            <person name="Neafsey D.E."/>
            <person name="Zeng Q."/>
            <person name="Hung C.-Y."/>
            <person name="McMahan C."/>
            <person name="Muszewska A."/>
            <person name="Grynberg M."/>
            <person name="Mandel M.A."/>
            <person name="Kellner E.M."/>
            <person name="Barker B.M."/>
            <person name="Galgiani J.N."/>
            <person name="Orbach M.J."/>
            <person name="Kirkland T.N."/>
            <person name="Cole G.T."/>
            <person name="Henn M.R."/>
            <person name="Birren B.W."/>
            <person name="Taylor J.W."/>
        </authorList>
    </citation>
    <scope>NUCLEOTIDE SEQUENCE [LARGE SCALE GENOMIC DNA]</scope>
    <source>
        <strain evidence="8">UAMH 1704</strain>
    </source>
</reference>
<protein>
    <recommendedName>
        <fullName evidence="9">PRA1 family protein</fullName>
    </recommendedName>
</protein>
<evidence type="ECO:0000256" key="2">
    <source>
        <dbReference type="ARBA" id="ARBA00022692"/>
    </source>
</evidence>
<feature type="compositionally biased region" description="Polar residues" evidence="5">
    <location>
        <begin position="411"/>
        <end position="420"/>
    </location>
</feature>
<dbReference type="Proteomes" id="UP000002058">
    <property type="component" value="Unassembled WGS sequence"/>
</dbReference>
<evidence type="ECO:0000256" key="3">
    <source>
        <dbReference type="ARBA" id="ARBA00022989"/>
    </source>
</evidence>
<dbReference type="GO" id="GO:0005794">
    <property type="term" value="C:Golgi apparatus"/>
    <property type="evidence" value="ECO:0007669"/>
    <property type="project" value="TreeGrafter"/>
</dbReference>
<dbReference type="PANTHER" id="PTHR19317">
    <property type="entry name" value="PRENYLATED RAB ACCEPTOR 1-RELATED"/>
    <property type="match status" value="1"/>
</dbReference>
<keyword evidence="2 6" id="KW-0812">Transmembrane</keyword>
<keyword evidence="3 6" id="KW-1133">Transmembrane helix</keyword>
<name>C4JXQ5_UNCRE</name>
<evidence type="ECO:0008006" key="9">
    <source>
        <dbReference type="Google" id="ProtNLM"/>
    </source>
</evidence>